<sequence length="106" mass="11609">MVSLSVLVHSLTLFRSDANSRHLPFYSVQNFGLFQGNYKTKSRDRVQTNSGAAGAGFASEDSRHHYFRPYSQTSRGELGADGALTDQSSRPAGEEQDGAESELTHI</sequence>
<organism evidence="2 3">
    <name type="scientific">Favolaschia claudopus</name>
    <dbReference type="NCBI Taxonomy" id="2862362"/>
    <lineage>
        <taxon>Eukaryota</taxon>
        <taxon>Fungi</taxon>
        <taxon>Dikarya</taxon>
        <taxon>Basidiomycota</taxon>
        <taxon>Agaricomycotina</taxon>
        <taxon>Agaricomycetes</taxon>
        <taxon>Agaricomycetidae</taxon>
        <taxon>Agaricales</taxon>
        <taxon>Marasmiineae</taxon>
        <taxon>Mycenaceae</taxon>
        <taxon>Favolaschia</taxon>
    </lineage>
</organism>
<keyword evidence="3" id="KW-1185">Reference proteome</keyword>
<protein>
    <submittedName>
        <fullName evidence="2">Uncharacterized protein</fullName>
    </submittedName>
</protein>
<comment type="caution">
    <text evidence="2">The sequence shown here is derived from an EMBL/GenBank/DDBJ whole genome shotgun (WGS) entry which is preliminary data.</text>
</comment>
<feature type="region of interest" description="Disordered" evidence="1">
    <location>
        <begin position="44"/>
        <end position="106"/>
    </location>
</feature>
<feature type="non-terminal residue" evidence="2">
    <location>
        <position position="106"/>
    </location>
</feature>
<dbReference type="Proteomes" id="UP001362999">
    <property type="component" value="Unassembled WGS sequence"/>
</dbReference>
<evidence type="ECO:0000313" key="3">
    <source>
        <dbReference type="Proteomes" id="UP001362999"/>
    </source>
</evidence>
<evidence type="ECO:0000313" key="2">
    <source>
        <dbReference type="EMBL" id="KAK7050348.1"/>
    </source>
</evidence>
<name>A0AAW0DG89_9AGAR</name>
<proteinExistence type="predicted"/>
<accession>A0AAW0DG89</accession>
<evidence type="ECO:0000256" key="1">
    <source>
        <dbReference type="SAM" id="MobiDB-lite"/>
    </source>
</evidence>
<dbReference type="AlphaFoldDB" id="A0AAW0DG89"/>
<gene>
    <name evidence="2" type="ORF">R3P38DRAFT_2863946</name>
</gene>
<reference evidence="2 3" key="1">
    <citation type="journal article" date="2024" name="J Genomics">
        <title>Draft genome sequencing and assembly of Favolaschia claudopus CIRM-BRFM 2984 isolated from oak limbs.</title>
        <authorList>
            <person name="Navarro D."/>
            <person name="Drula E."/>
            <person name="Chaduli D."/>
            <person name="Cazenave R."/>
            <person name="Ahrendt S."/>
            <person name="Wang J."/>
            <person name="Lipzen A."/>
            <person name="Daum C."/>
            <person name="Barry K."/>
            <person name="Grigoriev I.V."/>
            <person name="Favel A."/>
            <person name="Rosso M.N."/>
            <person name="Martin F."/>
        </authorList>
    </citation>
    <scope>NUCLEOTIDE SEQUENCE [LARGE SCALE GENOMIC DNA]</scope>
    <source>
        <strain evidence="2 3">CIRM-BRFM 2984</strain>
    </source>
</reference>
<dbReference type="EMBL" id="JAWWNJ010000008">
    <property type="protein sequence ID" value="KAK7050348.1"/>
    <property type="molecule type" value="Genomic_DNA"/>
</dbReference>